<dbReference type="RefSeq" id="WP_136372959.1">
    <property type="nucleotide sequence ID" value="NZ_SSOB01000047.1"/>
</dbReference>
<dbReference type="AlphaFoldDB" id="A0A4S4BHA8"/>
<keyword evidence="1" id="KW-1133">Transmembrane helix</keyword>
<feature type="transmembrane region" description="Helical" evidence="1">
    <location>
        <begin position="280"/>
        <end position="304"/>
    </location>
</feature>
<gene>
    <name evidence="2" type="ORF">E6C55_27030</name>
</gene>
<feature type="transmembrane region" description="Helical" evidence="1">
    <location>
        <begin position="207"/>
        <end position="227"/>
    </location>
</feature>
<sequence length="352" mass="39498">MMPQLREEDVVRLLSIAKNRLHPEAVVPFFWGVFFYEALMFLIPSIGIYKNPDAPPWTGFANVCVAMVVIQFLIALLFSFKSIIYRFQKVQFVLLGVVGFIMSLAMYPAFFVACAIIDEPVDLVLTGAAILCCGLLLLAWSTRHAIRRLRNGQFREGGRLLYNFQKPQGSVNKPLIYGMALFGGILARNVVVYGISEAYIPLALGTLIQYCMSLALPEFLLVAYCKFKFDDFILSRPPAATKGQQNKNKLKTQRINAFKNPVKVLKYCARWNVQGAKATVGAMIVVWTELAVILFLLIVLLYVSDAEGRAEMVPFHTFAGSSLILSYLFAIAILIPTVVVLWFVKLIFKKQS</sequence>
<dbReference type="EMBL" id="SSOB01000047">
    <property type="protein sequence ID" value="THF73926.1"/>
    <property type="molecule type" value="Genomic_DNA"/>
</dbReference>
<proteinExistence type="predicted"/>
<protein>
    <submittedName>
        <fullName evidence="2">Uncharacterized protein</fullName>
    </submittedName>
</protein>
<dbReference type="Proteomes" id="UP000310636">
    <property type="component" value="Unassembled WGS sequence"/>
</dbReference>
<dbReference type="OrthoDB" id="2678099at2"/>
<organism evidence="2 3">
    <name type="scientific">Cohnella fermenti</name>
    <dbReference type="NCBI Taxonomy" id="2565925"/>
    <lineage>
        <taxon>Bacteria</taxon>
        <taxon>Bacillati</taxon>
        <taxon>Bacillota</taxon>
        <taxon>Bacilli</taxon>
        <taxon>Bacillales</taxon>
        <taxon>Paenibacillaceae</taxon>
        <taxon>Cohnella</taxon>
    </lineage>
</organism>
<reference evidence="2 3" key="1">
    <citation type="submission" date="2019-04" db="EMBL/GenBank/DDBJ databases">
        <title>Cohnella sp. nov. isolated from preserved vegetables.</title>
        <authorList>
            <person name="Lin S.-Y."/>
            <person name="Hung M.-H."/>
            <person name="Young C.-C."/>
        </authorList>
    </citation>
    <scope>NUCLEOTIDE SEQUENCE [LARGE SCALE GENOMIC DNA]</scope>
    <source>
        <strain evidence="2 3">CC-MHH1044</strain>
    </source>
</reference>
<feature type="transmembrane region" description="Helical" evidence="1">
    <location>
        <begin position="324"/>
        <end position="348"/>
    </location>
</feature>
<keyword evidence="1" id="KW-0472">Membrane</keyword>
<feature type="transmembrane region" description="Helical" evidence="1">
    <location>
        <begin position="25"/>
        <end position="48"/>
    </location>
</feature>
<keyword evidence="3" id="KW-1185">Reference proteome</keyword>
<feature type="transmembrane region" description="Helical" evidence="1">
    <location>
        <begin position="60"/>
        <end position="80"/>
    </location>
</feature>
<name>A0A4S4BHA8_9BACL</name>
<evidence type="ECO:0000256" key="1">
    <source>
        <dbReference type="SAM" id="Phobius"/>
    </source>
</evidence>
<accession>A0A4S4BHA8</accession>
<feature type="transmembrane region" description="Helical" evidence="1">
    <location>
        <begin position="175"/>
        <end position="195"/>
    </location>
</feature>
<evidence type="ECO:0000313" key="2">
    <source>
        <dbReference type="EMBL" id="THF73926.1"/>
    </source>
</evidence>
<evidence type="ECO:0000313" key="3">
    <source>
        <dbReference type="Proteomes" id="UP000310636"/>
    </source>
</evidence>
<comment type="caution">
    <text evidence="2">The sequence shown here is derived from an EMBL/GenBank/DDBJ whole genome shotgun (WGS) entry which is preliminary data.</text>
</comment>
<keyword evidence="1" id="KW-0812">Transmembrane</keyword>
<feature type="transmembrane region" description="Helical" evidence="1">
    <location>
        <begin position="123"/>
        <end position="140"/>
    </location>
</feature>
<feature type="transmembrane region" description="Helical" evidence="1">
    <location>
        <begin position="92"/>
        <end position="117"/>
    </location>
</feature>